<dbReference type="AlphaFoldDB" id="A0A3E2TS11"/>
<organism evidence="1 2">
    <name type="scientific">Coprococcus catus</name>
    <dbReference type="NCBI Taxonomy" id="116085"/>
    <lineage>
        <taxon>Bacteria</taxon>
        <taxon>Bacillati</taxon>
        <taxon>Bacillota</taxon>
        <taxon>Clostridia</taxon>
        <taxon>Lachnospirales</taxon>
        <taxon>Lachnospiraceae</taxon>
        <taxon>Coprococcus</taxon>
    </lineage>
</organism>
<protein>
    <submittedName>
        <fullName evidence="1">DUF2321 domain-containing protein</fullName>
    </submittedName>
</protein>
<dbReference type="Pfam" id="PF10083">
    <property type="entry name" value="DUF2321"/>
    <property type="match status" value="1"/>
</dbReference>
<reference evidence="1 2" key="1">
    <citation type="submission" date="2018-08" db="EMBL/GenBank/DDBJ databases">
        <title>A genome reference for cultivated species of the human gut microbiota.</title>
        <authorList>
            <person name="Zou Y."/>
            <person name="Xue W."/>
            <person name="Luo G."/>
        </authorList>
    </citation>
    <scope>NUCLEOTIDE SEQUENCE [LARGE SCALE GENOMIC DNA]</scope>
    <source>
        <strain evidence="1 2">AF45-17</strain>
    </source>
</reference>
<comment type="caution">
    <text evidence="1">The sequence shown here is derived from an EMBL/GenBank/DDBJ whole genome shotgun (WGS) entry which is preliminary data.</text>
</comment>
<dbReference type="Proteomes" id="UP000260773">
    <property type="component" value="Unassembled WGS sequence"/>
</dbReference>
<gene>
    <name evidence="1" type="ORF">DW070_02940</name>
</gene>
<sequence>MSNFYAQICSNGHVLINRHPSDDNEYCEICGAKMLSKCPNCNSTFREWHYNGVTVLGSVKYERPNYCKSCGKAYPWTEAALQSTALLIQEEEELSEQLKVSLVESLPDIITETPKTNLAVVRVKKCFASAGKFTVDAVRQFAIDFGCELAKKSLGL</sequence>
<name>A0A3E2TS11_9FIRM</name>
<evidence type="ECO:0000313" key="1">
    <source>
        <dbReference type="EMBL" id="RGB81746.1"/>
    </source>
</evidence>
<evidence type="ECO:0000313" key="2">
    <source>
        <dbReference type="Proteomes" id="UP000260773"/>
    </source>
</evidence>
<accession>A0A3E2TS11</accession>
<proteinExistence type="predicted"/>
<dbReference type="EMBL" id="QVEP01000004">
    <property type="protein sequence ID" value="RGB81746.1"/>
    <property type="molecule type" value="Genomic_DNA"/>
</dbReference>
<dbReference type="InterPro" id="IPR016891">
    <property type="entry name" value="DUF2321"/>
</dbReference>